<comment type="caution">
    <text evidence="8">The sequence shown here is derived from an EMBL/GenBank/DDBJ whole genome shotgun (WGS) entry which is preliminary data.</text>
</comment>
<evidence type="ECO:0000313" key="8">
    <source>
        <dbReference type="EMBL" id="MDC0716166.1"/>
    </source>
</evidence>
<keyword evidence="9" id="KW-1185">Reference proteome</keyword>
<comment type="similarity">
    <text evidence="1">Belongs to the sigma-70 factor family. ECF subfamily.</text>
</comment>
<dbReference type="InterPro" id="IPR013325">
    <property type="entry name" value="RNA_pol_sigma_r2"/>
</dbReference>
<keyword evidence="5" id="KW-0804">Transcription</keyword>
<dbReference type="Proteomes" id="UP001221686">
    <property type="component" value="Unassembled WGS sequence"/>
</dbReference>
<keyword evidence="4" id="KW-0238">DNA-binding</keyword>
<dbReference type="InterPro" id="IPR007627">
    <property type="entry name" value="RNA_pol_sigma70_r2"/>
</dbReference>
<name>A0ABT5DRJ4_9BACT</name>
<dbReference type="RefSeq" id="WP_272084613.1">
    <property type="nucleotide sequence ID" value="NZ_JAQNDL010000001.1"/>
</dbReference>
<organism evidence="8 9">
    <name type="scientific">Nannocystis bainbridge</name>
    <dbReference type="NCBI Taxonomy" id="2995303"/>
    <lineage>
        <taxon>Bacteria</taxon>
        <taxon>Pseudomonadati</taxon>
        <taxon>Myxococcota</taxon>
        <taxon>Polyangia</taxon>
        <taxon>Nannocystales</taxon>
        <taxon>Nannocystaceae</taxon>
        <taxon>Nannocystis</taxon>
    </lineage>
</organism>
<feature type="domain" description="RNA polymerase sigma factor 70 region 4 type 2" evidence="7">
    <location>
        <begin position="119"/>
        <end position="167"/>
    </location>
</feature>
<feature type="domain" description="RNA polymerase sigma-70 region 2" evidence="6">
    <location>
        <begin position="23"/>
        <end position="88"/>
    </location>
</feature>
<dbReference type="Gene3D" id="1.10.10.10">
    <property type="entry name" value="Winged helix-like DNA-binding domain superfamily/Winged helix DNA-binding domain"/>
    <property type="match status" value="1"/>
</dbReference>
<gene>
    <name evidence="8" type="ORF">POL25_04640</name>
</gene>
<dbReference type="SUPFAM" id="SSF88659">
    <property type="entry name" value="Sigma3 and sigma4 domains of RNA polymerase sigma factors"/>
    <property type="match status" value="1"/>
</dbReference>
<dbReference type="InterPro" id="IPR014284">
    <property type="entry name" value="RNA_pol_sigma-70_dom"/>
</dbReference>
<evidence type="ECO:0000313" key="9">
    <source>
        <dbReference type="Proteomes" id="UP001221686"/>
    </source>
</evidence>
<dbReference type="Pfam" id="PF08281">
    <property type="entry name" value="Sigma70_r4_2"/>
    <property type="match status" value="1"/>
</dbReference>
<dbReference type="PANTHER" id="PTHR43133">
    <property type="entry name" value="RNA POLYMERASE ECF-TYPE SIGMA FACTO"/>
    <property type="match status" value="1"/>
</dbReference>
<dbReference type="InterPro" id="IPR036388">
    <property type="entry name" value="WH-like_DNA-bd_sf"/>
</dbReference>
<proteinExistence type="inferred from homology"/>
<evidence type="ECO:0000256" key="1">
    <source>
        <dbReference type="ARBA" id="ARBA00010641"/>
    </source>
</evidence>
<protein>
    <submittedName>
        <fullName evidence="8">Sigma-70 family RNA polymerase sigma factor</fullName>
    </submittedName>
</protein>
<dbReference type="Gene3D" id="1.10.1740.10">
    <property type="match status" value="1"/>
</dbReference>
<dbReference type="PANTHER" id="PTHR43133:SF8">
    <property type="entry name" value="RNA POLYMERASE SIGMA FACTOR HI_1459-RELATED"/>
    <property type="match status" value="1"/>
</dbReference>
<reference evidence="8 9" key="1">
    <citation type="submission" date="2022-11" db="EMBL/GenBank/DDBJ databases">
        <title>Minimal conservation of predation-associated metabolite biosynthetic gene clusters underscores biosynthetic potential of Myxococcota including descriptions for ten novel species: Archangium lansinium sp. nov., Myxococcus landrumus sp. nov., Nannocystis bai.</title>
        <authorList>
            <person name="Ahearne A."/>
            <person name="Stevens C."/>
            <person name="Dowd S."/>
        </authorList>
    </citation>
    <scope>NUCLEOTIDE SEQUENCE [LARGE SCALE GENOMIC DNA]</scope>
    <source>
        <strain evidence="8 9">BB15-2</strain>
    </source>
</reference>
<dbReference type="SUPFAM" id="SSF88946">
    <property type="entry name" value="Sigma2 domain of RNA polymerase sigma factors"/>
    <property type="match status" value="1"/>
</dbReference>
<dbReference type="InterPro" id="IPR039425">
    <property type="entry name" value="RNA_pol_sigma-70-like"/>
</dbReference>
<accession>A0ABT5DRJ4</accession>
<evidence type="ECO:0000256" key="3">
    <source>
        <dbReference type="ARBA" id="ARBA00023082"/>
    </source>
</evidence>
<keyword evidence="3" id="KW-0731">Sigma factor</keyword>
<dbReference type="EMBL" id="JAQNDL010000001">
    <property type="protein sequence ID" value="MDC0716166.1"/>
    <property type="molecule type" value="Genomic_DNA"/>
</dbReference>
<evidence type="ECO:0000259" key="6">
    <source>
        <dbReference type="Pfam" id="PF04542"/>
    </source>
</evidence>
<dbReference type="Pfam" id="PF04542">
    <property type="entry name" value="Sigma70_r2"/>
    <property type="match status" value="1"/>
</dbReference>
<evidence type="ECO:0000256" key="2">
    <source>
        <dbReference type="ARBA" id="ARBA00023015"/>
    </source>
</evidence>
<dbReference type="InterPro" id="IPR013324">
    <property type="entry name" value="RNA_pol_sigma_r3/r4-like"/>
</dbReference>
<evidence type="ECO:0000259" key="7">
    <source>
        <dbReference type="Pfam" id="PF08281"/>
    </source>
</evidence>
<evidence type="ECO:0000256" key="4">
    <source>
        <dbReference type="ARBA" id="ARBA00023125"/>
    </source>
</evidence>
<evidence type="ECO:0000256" key="5">
    <source>
        <dbReference type="ARBA" id="ARBA00023163"/>
    </source>
</evidence>
<keyword evidence="2" id="KW-0805">Transcription regulation</keyword>
<sequence>MTTDDGALLSAWRAGDRGAGKLLFERYYDSVVRFFRSKIDHGSDDLVQEVFAACVAGSDRLRSAASFRPYLFAIAHNVLRDHFRRRQRVGETVDIGEESTLQDLSPGVSTLHAEAEEQRLLLEALRRIPLNYQLILELRYWESMTTAEIAEVVGAPHPTARSRLRRAHELLEEALQRLGEAPARLASTQANLERWAQQLRERRDPSV</sequence>
<dbReference type="InterPro" id="IPR013249">
    <property type="entry name" value="RNA_pol_sigma70_r4_t2"/>
</dbReference>
<dbReference type="NCBIfam" id="TIGR02937">
    <property type="entry name" value="sigma70-ECF"/>
    <property type="match status" value="1"/>
</dbReference>